<protein>
    <submittedName>
        <fullName evidence="1">Uncharacterized protein</fullName>
    </submittedName>
</protein>
<proteinExistence type="predicted"/>
<dbReference type="AlphaFoldDB" id="A0A0F8XMV1"/>
<comment type="caution">
    <text evidence="1">The sequence shown here is derived from an EMBL/GenBank/DDBJ whole genome shotgun (WGS) entry which is preliminary data.</text>
</comment>
<feature type="non-terminal residue" evidence="1">
    <location>
        <position position="1"/>
    </location>
</feature>
<accession>A0A0F8XMV1</accession>
<reference evidence="1" key="1">
    <citation type="journal article" date="2015" name="Nature">
        <title>Complex archaea that bridge the gap between prokaryotes and eukaryotes.</title>
        <authorList>
            <person name="Spang A."/>
            <person name="Saw J.H."/>
            <person name="Jorgensen S.L."/>
            <person name="Zaremba-Niedzwiedzka K."/>
            <person name="Martijn J."/>
            <person name="Lind A.E."/>
            <person name="van Eijk R."/>
            <person name="Schleper C."/>
            <person name="Guy L."/>
            <person name="Ettema T.J."/>
        </authorList>
    </citation>
    <scope>NUCLEOTIDE SEQUENCE</scope>
</reference>
<sequence>KNIPPPRGLQSTMLQILRDYGPPQVLRALILQLPRAAHLSTGTAARKAYTDTLAILEEPVKKAWDQWPF</sequence>
<evidence type="ECO:0000313" key="1">
    <source>
        <dbReference type="EMBL" id="KKK62485.1"/>
    </source>
</evidence>
<organism evidence="1">
    <name type="scientific">marine sediment metagenome</name>
    <dbReference type="NCBI Taxonomy" id="412755"/>
    <lineage>
        <taxon>unclassified sequences</taxon>
        <taxon>metagenomes</taxon>
        <taxon>ecological metagenomes</taxon>
    </lineage>
</organism>
<name>A0A0F8XMV1_9ZZZZ</name>
<gene>
    <name evidence="1" type="ORF">LCGC14_3003890</name>
</gene>
<dbReference type="EMBL" id="LAZR01061970">
    <property type="protein sequence ID" value="KKK62485.1"/>
    <property type="molecule type" value="Genomic_DNA"/>
</dbReference>